<dbReference type="SUPFAM" id="SSF56925">
    <property type="entry name" value="OMPA-like"/>
    <property type="match status" value="1"/>
</dbReference>
<evidence type="ECO:0000313" key="5">
    <source>
        <dbReference type="Proteomes" id="UP000010433"/>
    </source>
</evidence>
<accession>L1ND57</accession>
<dbReference type="Proteomes" id="UP000010433">
    <property type="component" value="Unassembled WGS sequence"/>
</dbReference>
<proteinExistence type="predicted"/>
<organism evidence="4 5">
    <name type="scientific">Hoylesella saccharolytica F0055</name>
    <dbReference type="NCBI Taxonomy" id="1127699"/>
    <lineage>
        <taxon>Bacteria</taxon>
        <taxon>Pseudomonadati</taxon>
        <taxon>Bacteroidota</taxon>
        <taxon>Bacteroidia</taxon>
        <taxon>Bacteroidales</taxon>
        <taxon>Prevotellaceae</taxon>
        <taxon>Hoylesella</taxon>
    </lineage>
</organism>
<dbReference type="InterPro" id="IPR011250">
    <property type="entry name" value="OMP/PagP_B-barrel"/>
</dbReference>
<gene>
    <name evidence="4" type="ORF">HMPREF9151_01046</name>
</gene>
<dbReference type="HOGENOM" id="CLU_1184192_0_0_10"/>
<dbReference type="AlphaFoldDB" id="L1ND57"/>
<dbReference type="STRING" id="1127699.HMPREF9151_01046"/>
<reference evidence="4 5" key="1">
    <citation type="submission" date="2012-05" db="EMBL/GenBank/DDBJ databases">
        <authorList>
            <person name="Weinstock G."/>
            <person name="Sodergren E."/>
            <person name="Lobos E.A."/>
            <person name="Fulton L."/>
            <person name="Fulton R."/>
            <person name="Courtney L."/>
            <person name="Fronick C."/>
            <person name="O'Laughlin M."/>
            <person name="Godfrey J."/>
            <person name="Wilson R.M."/>
            <person name="Miner T."/>
            <person name="Farmer C."/>
            <person name="Delehaunty K."/>
            <person name="Cordes M."/>
            <person name="Minx P."/>
            <person name="Tomlinson C."/>
            <person name="Chen J."/>
            <person name="Wollam A."/>
            <person name="Pepin K.H."/>
            <person name="Bhonagiri V."/>
            <person name="Zhang X."/>
            <person name="Suruliraj S."/>
            <person name="Warren W."/>
            <person name="Mitreva M."/>
            <person name="Mardis E.R."/>
            <person name="Wilson R.K."/>
        </authorList>
    </citation>
    <scope>NUCLEOTIDE SEQUENCE [LARGE SCALE GENOMIC DNA]</scope>
    <source>
        <strain evidence="4 5">F0055</strain>
    </source>
</reference>
<dbReference type="Gene3D" id="2.40.160.20">
    <property type="match status" value="1"/>
</dbReference>
<sequence length="234" mass="26021">MKKVRFVKLLTTVALLTSFSLQQAHASDVLSKSIKVDNGVSTSVASGLDEDETTSEEWSGKKPLPSNIFRISGGLGCIVSDVNTPTNSYNWSLGYNMAAGFTHYWKIGIGAGATIDYNYTSLDDYTSVKLFYLAPTISYSKRTSKNWIWDVAFGMGLAHYTNAYKNEEESQAGFGLHTHAGIEYMLSDHVGIGVEGNYNLMIFSQDDNYNAHAKRYDLNGFKCLRLMAGLRFYF</sequence>
<keyword evidence="1 2" id="KW-0732">Signal</keyword>
<feature type="domain" description="Outer membrane protein beta-barrel" evidence="3">
    <location>
        <begin position="12"/>
        <end position="212"/>
    </location>
</feature>
<dbReference type="Pfam" id="PF13505">
    <property type="entry name" value="OMP_b-brl"/>
    <property type="match status" value="1"/>
</dbReference>
<feature type="chain" id="PRO_5003955007" description="Outer membrane protein beta-barrel domain-containing protein" evidence="2">
    <location>
        <begin position="27"/>
        <end position="234"/>
    </location>
</feature>
<comment type="caution">
    <text evidence="4">The sequence shown here is derived from an EMBL/GenBank/DDBJ whole genome shotgun (WGS) entry which is preliminary data.</text>
</comment>
<protein>
    <recommendedName>
        <fullName evidence="3">Outer membrane protein beta-barrel domain-containing protein</fullName>
    </recommendedName>
</protein>
<dbReference type="InterPro" id="IPR027385">
    <property type="entry name" value="Beta-barrel_OMP"/>
</dbReference>
<dbReference type="OrthoDB" id="1077923at2"/>
<name>L1ND57_9BACT</name>
<dbReference type="PATRIC" id="fig|1127699.3.peg.967"/>
<feature type="signal peptide" evidence="2">
    <location>
        <begin position="1"/>
        <end position="26"/>
    </location>
</feature>
<evidence type="ECO:0000313" key="4">
    <source>
        <dbReference type="EMBL" id="EKY01434.1"/>
    </source>
</evidence>
<evidence type="ECO:0000256" key="2">
    <source>
        <dbReference type="SAM" id="SignalP"/>
    </source>
</evidence>
<evidence type="ECO:0000259" key="3">
    <source>
        <dbReference type="Pfam" id="PF13505"/>
    </source>
</evidence>
<dbReference type="RefSeq" id="WP_009162260.1">
    <property type="nucleotide sequence ID" value="NZ_KB290987.1"/>
</dbReference>
<evidence type="ECO:0000256" key="1">
    <source>
        <dbReference type="ARBA" id="ARBA00022729"/>
    </source>
</evidence>
<dbReference type="EMBL" id="AMEP01000069">
    <property type="protein sequence ID" value="EKY01434.1"/>
    <property type="molecule type" value="Genomic_DNA"/>
</dbReference>
<keyword evidence="5" id="KW-1185">Reference proteome</keyword>